<dbReference type="PANTHER" id="PTHR33365:SF4">
    <property type="entry name" value="CYCLOCHLOROTINE BIOSYNTHESIS PROTEIN O"/>
    <property type="match status" value="1"/>
</dbReference>
<dbReference type="GeneID" id="27905667"/>
<feature type="non-terminal residue" evidence="3">
    <location>
        <position position="1"/>
    </location>
</feature>
<protein>
    <submittedName>
        <fullName evidence="3">Uncharacterized protein</fullName>
    </submittedName>
</protein>
<reference evidence="3 4" key="1">
    <citation type="journal article" date="2012" name="PLoS Pathog.">
        <title>Diverse lifestyles and strategies of plant pathogenesis encoded in the genomes of eighteen Dothideomycetes fungi.</title>
        <authorList>
            <person name="Ohm R.A."/>
            <person name="Feau N."/>
            <person name="Henrissat B."/>
            <person name="Schoch C.L."/>
            <person name="Horwitz B.A."/>
            <person name="Barry K.W."/>
            <person name="Condon B.J."/>
            <person name="Copeland A.C."/>
            <person name="Dhillon B."/>
            <person name="Glaser F."/>
            <person name="Hesse C.N."/>
            <person name="Kosti I."/>
            <person name="LaButti K."/>
            <person name="Lindquist E.A."/>
            <person name="Lucas S."/>
            <person name="Salamov A.A."/>
            <person name="Bradshaw R.E."/>
            <person name="Ciuffetti L."/>
            <person name="Hamelin R.C."/>
            <person name="Kema G.H.J."/>
            <person name="Lawrence C."/>
            <person name="Scott J.A."/>
            <person name="Spatafora J.W."/>
            <person name="Turgeon B.G."/>
            <person name="de Wit P.J.G.M."/>
            <person name="Zhong S."/>
            <person name="Goodwin S.B."/>
            <person name="Grigoriev I.V."/>
        </authorList>
    </citation>
    <scope>NUCLEOTIDE SEQUENCE [LARGE SCALE GENOMIC DNA]</scope>
    <source>
        <strain evidence="3 4">SO2202</strain>
    </source>
</reference>
<keyword evidence="4" id="KW-1185">Reference proteome</keyword>
<dbReference type="STRING" id="692275.N1QJH6"/>
<dbReference type="EMBL" id="KB456260">
    <property type="protein sequence ID" value="EMF17355.1"/>
    <property type="molecule type" value="Genomic_DNA"/>
</dbReference>
<dbReference type="OMA" id="QADHILH"/>
<proteinExistence type="inferred from homology"/>
<dbReference type="OrthoDB" id="3687641at2759"/>
<dbReference type="AlphaFoldDB" id="N1QJH6"/>
<name>N1QJH6_SPHMS</name>
<comment type="similarity">
    <text evidence="2">Belongs to the ustYa family.</text>
</comment>
<organism evidence="3 4">
    <name type="scientific">Sphaerulina musiva (strain SO2202)</name>
    <name type="common">Poplar stem canker fungus</name>
    <name type="synonym">Septoria musiva</name>
    <dbReference type="NCBI Taxonomy" id="692275"/>
    <lineage>
        <taxon>Eukaryota</taxon>
        <taxon>Fungi</taxon>
        <taxon>Dikarya</taxon>
        <taxon>Ascomycota</taxon>
        <taxon>Pezizomycotina</taxon>
        <taxon>Dothideomycetes</taxon>
        <taxon>Dothideomycetidae</taxon>
        <taxon>Mycosphaerellales</taxon>
        <taxon>Mycosphaerellaceae</taxon>
        <taxon>Sphaerulina</taxon>
    </lineage>
</organism>
<dbReference type="RefSeq" id="XP_016765476.1">
    <property type="nucleotide sequence ID" value="XM_016908530.1"/>
</dbReference>
<dbReference type="InterPro" id="IPR021765">
    <property type="entry name" value="UstYa-like"/>
</dbReference>
<sequence>ISMWHQLHCLRHMRTYMFTMQASFNRTNAQQVFDVLLAPQADHILHCFDYLRQAIMCAGDMTLEWPRTEADGRRFAVNGWGIQHKCRDWDTMADYVEQHAVGRHHEKMAR</sequence>
<gene>
    <name evidence="3" type="ORF">SEPMUDRAFT_33183</name>
</gene>
<dbReference type="GO" id="GO:0043386">
    <property type="term" value="P:mycotoxin biosynthetic process"/>
    <property type="evidence" value="ECO:0007669"/>
    <property type="project" value="InterPro"/>
</dbReference>
<dbReference type="eggNOG" id="ENOG502R16P">
    <property type="taxonomic scope" value="Eukaryota"/>
</dbReference>
<comment type="pathway">
    <text evidence="1">Mycotoxin biosynthesis.</text>
</comment>
<evidence type="ECO:0000313" key="4">
    <source>
        <dbReference type="Proteomes" id="UP000016931"/>
    </source>
</evidence>
<dbReference type="PANTHER" id="PTHR33365">
    <property type="entry name" value="YALI0B05434P"/>
    <property type="match status" value="1"/>
</dbReference>
<dbReference type="Pfam" id="PF11807">
    <property type="entry name" value="UstYa"/>
    <property type="match status" value="1"/>
</dbReference>
<dbReference type="Proteomes" id="UP000016931">
    <property type="component" value="Unassembled WGS sequence"/>
</dbReference>
<evidence type="ECO:0000313" key="3">
    <source>
        <dbReference type="EMBL" id="EMF17355.1"/>
    </source>
</evidence>
<evidence type="ECO:0000256" key="2">
    <source>
        <dbReference type="ARBA" id="ARBA00035112"/>
    </source>
</evidence>
<accession>N1QJH6</accession>
<dbReference type="HOGENOM" id="CLU_042941_4_4_1"/>
<evidence type="ECO:0000256" key="1">
    <source>
        <dbReference type="ARBA" id="ARBA00004685"/>
    </source>
</evidence>